<dbReference type="AlphaFoldDB" id="A0QT59"/>
<keyword evidence="1" id="KW-1133">Transmembrane helix</keyword>
<dbReference type="PATRIC" id="fig|246196.19.peg.1707"/>
<reference evidence="2 3" key="1">
    <citation type="submission" date="2006-10" db="EMBL/GenBank/DDBJ databases">
        <authorList>
            <person name="Fleischmann R.D."/>
            <person name="Dodson R.J."/>
            <person name="Haft D.H."/>
            <person name="Merkel J.S."/>
            <person name="Nelson W.C."/>
            <person name="Fraser C.M."/>
        </authorList>
    </citation>
    <scope>NUCLEOTIDE SEQUENCE [LARGE SCALE GENOMIC DNA]</scope>
    <source>
        <strain evidence="3">ATCC 700084 / mc(2)155</strain>
    </source>
</reference>
<dbReference type="KEGG" id="msb:LJ00_08605"/>
<keyword evidence="1" id="KW-0812">Transmembrane</keyword>
<keyword evidence="3" id="KW-1185">Reference proteome</keyword>
<gene>
    <name evidence="2" type="ordered locus">MSMEG_1723</name>
</gene>
<feature type="transmembrane region" description="Helical" evidence="1">
    <location>
        <begin position="78"/>
        <end position="100"/>
    </location>
</feature>
<sequence length="107" mass="11147">MIASVDTIVTIALFVALIPAVGAAFMIGIHLMMLGDNISADRPRRIWGIYAGVIGVPLSAVAIYLTAAVLAWKAHGLTFYYPLIGLAAGAAAVVGISALADKLARRR</sequence>
<evidence type="ECO:0008006" key="4">
    <source>
        <dbReference type="Google" id="ProtNLM"/>
    </source>
</evidence>
<dbReference type="Proteomes" id="UP000000757">
    <property type="component" value="Chromosome"/>
</dbReference>
<name>A0QT59_MYCS2</name>
<feature type="transmembrane region" description="Helical" evidence="1">
    <location>
        <begin position="12"/>
        <end position="34"/>
    </location>
</feature>
<proteinExistence type="predicted"/>
<keyword evidence="1" id="KW-0472">Membrane</keyword>
<organism evidence="2 3">
    <name type="scientific">Mycolicibacterium smegmatis (strain ATCC 700084 / mc(2)155)</name>
    <name type="common">Mycobacterium smegmatis</name>
    <dbReference type="NCBI Taxonomy" id="246196"/>
    <lineage>
        <taxon>Bacteria</taxon>
        <taxon>Bacillati</taxon>
        <taxon>Actinomycetota</taxon>
        <taxon>Actinomycetes</taxon>
        <taxon>Mycobacteriales</taxon>
        <taxon>Mycobacteriaceae</taxon>
        <taxon>Mycolicibacterium</taxon>
    </lineage>
</organism>
<protein>
    <recommendedName>
        <fullName evidence="4">Transmembrane protein</fullName>
    </recommendedName>
</protein>
<dbReference type="KEGG" id="msm:MSMEG_1723"/>
<dbReference type="PaxDb" id="246196-MSMEI_1683"/>
<evidence type="ECO:0000256" key="1">
    <source>
        <dbReference type="SAM" id="Phobius"/>
    </source>
</evidence>
<dbReference type="RefSeq" id="WP_011727849.1">
    <property type="nucleotide sequence ID" value="NZ_SIJM01000079.1"/>
</dbReference>
<feature type="transmembrane region" description="Helical" evidence="1">
    <location>
        <begin position="46"/>
        <end position="72"/>
    </location>
</feature>
<dbReference type="EMBL" id="CP000480">
    <property type="protein sequence ID" value="ABK74330.1"/>
    <property type="molecule type" value="Genomic_DNA"/>
</dbReference>
<evidence type="ECO:0000313" key="3">
    <source>
        <dbReference type="Proteomes" id="UP000000757"/>
    </source>
</evidence>
<accession>A0QT59</accession>
<evidence type="ECO:0000313" key="2">
    <source>
        <dbReference type="EMBL" id="ABK74330.1"/>
    </source>
</evidence>